<dbReference type="AlphaFoldDB" id="A0A3N8R7C0"/>
<dbReference type="RefSeq" id="WP_124579299.1">
    <property type="nucleotide sequence ID" value="NZ_QTQV01000008.1"/>
</dbReference>
<sequence>MKKIINFNYIRPLYYYLDSMRDDELDDFYINKKNDLDRLFGEMKSRFDRFGPVSQSMVSDVLEYVLASHSCDANWRGLLPQEIPLDEVKDKEQFVRNLFVALFGREPSFDFDVVDIEVSNFVGPDGIDTKK</sequence>
<evidence type="ECO:0008006" key="3">
    <source>
        <dbReference type="Google" id="ProtNLM"/>
    </source>
</evidence>
<protein>
    <recommendedName>
        <fullName evidence="3">CdiI immunity protein domain-containing protein</fullName>
    </recommendedName>
</protein>
<comment type="caution">
    <text evidence="1">The sequence shown here is derived from an EMBL/GenBank/DDBJ whole genome shotgun (WGS) entry which is preliminary data.</text>
</comment>
<dbReference type="Proteomes" id="UP000277921">
    <property type="component" value="Unassembled WGS sequence"/>
</dbReference>
<organism evidence="1 2">
    <name type="scientific">Burkholderia contaminans</name>
    <dbReference type="NCBI Taxonomy" id="488447"/>
    <lineage>
        <taxon>Bacteria</taxon>
        <taxon>Pseudomonadati</taxon>
        <taxon>Pseudomonadota</taxon>
        <taxon>Betaproteobacteria</taxon>
        <taxon>Burkholderiales</taxon>
        <taxon>Burkholderiaceae</taxon>
        <taxon>Burkholderia</taxon>
        <taxon>Burkholderia cepacia complex</taxon>
    </lineage>
</organism>
<proteinExistence type="predicted"/>
<gene>
    <name evidence="1" type="ORF">DF051_15330</name>
</gene>
<evidence type="ECO:0000313" key="2">
    <source>
        <dbReference type="Proteomes" id="UP000277921"/>
    </source>
</evidence>
<reference evidence="1 2" key="1">
    <citation type="submission" date="2018-08" db="EMBL/GenBank/DDBJ databases">
        <title>Comparative analysis of Burkholderia isolates from Puerto Rico.</title>
        <authorList>
            <person name="Hall C."/>
            <person name="Sahl J."/>
            <person name="Wagner D."/>
        </authorList>
    </citation>
    <scope>NUCLEOTIDE SEQUENCE [LARGE SCALE GENOMIC DNA]</scope>
    <source>
        <strain evidence="1 2">Bp9025</strain>
    </source>
</reference>
<accession>A0A3N8R7C0</accession>
<dbReference type="EMBL" id="QTQV01000008">
    <property type="protein sequence ID" value="RQT15489.1"/>
    <property type="molecule type" value="Genomic_DNA"/>
</dbReference>
<evidence type="ECO:0000313" key="1">
    <source>
        <dbReference type="EMBL" id="RQT15489.1"/>
    </source>
</evidence>
<name>A0A3N8R7C0_9BURK</name>